<organism evidence="1 2">
    <name type="scientific">Clostridium kluyveri (strain ATCC 8527 / DSM 555 / NBRC 12016 / NCIMB 10680 / K1)</name>
    <dbReference type="NCBI Taxonomy" id="431943"/>
    <lineage>
        <taxon>Bacteria</taxon>
        <taxon>Bacillati</taxon>
        <taxon>Bacillota</taxon>
        <taxon>Clostridia</taxon>
        <taxon>Eubacteriales</taxon>
        <taxon>Clostridiaceae</taxon>
        <taxon>Clostridium</taxon>
    </lineage>
</organism>
<evidence type="ECO:0000313" key="2">
    <source>
        <dbReference type="Proteomes" id="UP000002411"/>
    </source>
</evidence>
<sequence length="151" mass="17190">MFDKMNFEDFSFEVIDVSVTGTPDVHITQNGITFTRKCIEDMGYPQYITPMIDVKNKAFAIKACKADNEHAVRFSKPKGEQKGAVVTSFSTIRRMIRGVMGEQWKRKNRYYITGIWYAEVKAMVFHLNTAKELPPFLKPGSNVPSTGNVNK</sequence>
<dbReference type="STRING" id="431943.CKL_3833"/>
<dbReference type="KEGG" id="ckl:CKL_3833"/>
<dbReference type="eggNOG" id="ENOG502ZCI0">
    <property type="taxonomic scope" value="Bacteria"/>
</dbReference>
<name>A5N3W4_CLOK5</name>
<gene>
    <name evidence="1" type="ordered locus">CKL_3833</name>
</gene>
<dbReference type="Proteomes" id="UP000002411">
    <property type="component" value="Chromosome"/>
</dbReference>
<accession>A5N3W4</accession>
<proteinExistence type="predicted"/>
<reference evidence="1 2" key="1">
    <citation type="journal article" date="2008" name="Proc. Natl. Acad. Sci. U.S.A.">
        <title>The genome of Clostridium kluyveri, a strict anaerobe with unique metabolic features.</title>
        <authorList>
            <person name="Seedorf H."/>
            <person name="Fricke W.F."/>
            <person name="Veith B."/>
            <person name="Brueggemann H."/>
            <person name="Liesegang H."/>
            <person name="Strittmatter A."/>
            <person name="Miethke M."/>
            <person name="Buckel W."/>
            <person name="Hinderberger J."/>
            <person name="Li F."/>
            <person name="Hagemeier C."/>
            <person name="Thauer R.K."/>
            <person name="Gottschalk G."/>
        </authorList>
    </citation>
    <scope>NUCLEOTIDE SEQUENCE [LARGE SCALE GENOMIC DNA]</scope>
    <source>
        <strain evidence="2">ATCC 8527 / DSM 555 / NCIMB 10680</strain>
    </source>
</reference>
<dbReference type="RefSeq" id="WP_012104145.1">
    <property type="nucleotide sequence ID" value="NC_009706.1"/>
</dbReference>
<keyword evidence="2" id="KW-1185">Reference proteome</keyword>
<dbReference type="AlphaFoldDB" id="A5N3W4"/>
<dbReference type="EMBL" id="CP000673">
    <property type="protein sequence ID" value="EDK35810.1"/>
    <property type="molecule type" value="Genomic_DNA"/>
</dbReference>
<evidence type="ECO:0000313" key="1">
    <source>
        <dbReference type="EMBL" id="EDK35810.1"/>
    </source>
</evidence>
<protein>
    <submittedName>
        <fullName evidence="1">Uncharacterized protein</fullName>
    </submittedName>
</protein>
<dbReference type="HOGENOM" id="CLU_145280_0_0_9"/>